<dbReference type="AlphaFoldDB" id="A0AAP0ATY1"/>
<proteinExistence type="predicted"/>
<reference evidence="1 2" key="1">
    <citation type="journal article" date="2022" name="Nat. Plants">
        <title>Genomes of leafy and leafless Platanthera orchids illuminate the evolution of mycoheterotrophy.</title>
        <authorList>
            <person name="Li M.H."/>
            <person name="Liu K.W."/>
            <person name="Li Z."/>
            <person name="Lu H.C."/>
            <person name="Ye Q.L."/>
            <person name="Zhang D."/>
            <person name="Wang J.Y."/>
            <person name="Li Y.F."/>
            <person name="Zhong Z.M."/>
            <person name="Liu X."/>
            <person name="Yu X."/>
            <person name="Liu D.K."/>
            <person name="Tu X.D."/>
            <person name="Liu B."/>
            <person name="Hao Y."/>
            <person name="Liao X.Y."/>
            <person name="Jiang Y.T."/>
            <person name="Sun W.H."/>
            <person name="Chen J."/>
            <person name="Chen Y.Q."/>
            <person name="Ai Y."/>
            <person name="Zhai J.W."/>
            <person name="Wu S.S."/>
            <person name="Zhou Z."/>
            <person name="Hsiao Y.Y."/>
            <person name="Wu W.L."/>
            <person name="Chen Y.Y."/>
            <person name="Lin Y.F."/>
            <person name="Hsu J.L."/>
            <person name="Li C.Y."/>
            <person name="Wang Z.W."/>
            <person name="Zhao X."/>
            <person name="Zhong W.Y."/>
            <person name="Ma X.K."/>
            <person name="Ma L."/>
            <person name="Huang J."/>
            <person name="Chen G.Z."/>
            <person name="Huang M.Z."/>
            <person name="Huang L."/>
            <person name="Peng D.H."/>
            <person name="Luo Y.B."/>
            <person name="Zou S.Q."/>
            <person name="Chen S.P."/>
            <person name="Lan S."/>
            <person name="Tsai W.C."/>
            <person name="Van de Peer Y."/>
            <person name="Liu Z.J."/>
        </authorList>
    </citation>
    <scope>NUCLEOTIDE SEQUENCE [LARGE SCALE GENOMIC DNA]</scope>
    <source>
        <strain evidence="1">Lor287</strain>
    </source>
</reference>
<keyword evidence="2" id="KW-1185">Reference proteome</keyword>
<sequence length="108" mass="11720">MTYSPANPAPSSSSTTSSIDGQILQCIPFQGFWRRLSSLKLGTVGLDQSPIPITGYFPRIASSLIQSTFELFQHASSIFLFINNRFLCPIFTSASPKSLKTNGGITSK</sequence>
<comment type="caution">
    <text evidence="1">The sequence shown here is derived from an EMBL/GenBank/DDBJ whole genome shotgun (WGS) entry which is preliminary data.</text>
</comment>
<gene>
    <name evidence="1" type="primary">ATG7</name>
    <name evidence="1" type="ORF">KSP39_PZI023691</name>
</gene>
<protein>
    <submittedName>
        <fullName evidence="1">Ubiquitin-like modifier-activating enzyme atg7</fullName>
    </submittedName>
</protein>
<dbReference type="EMBL" id="JBBWWQ010000021">
    <property type="protein sequence ID" value="KAK8914262.1"/>
    <property type="molecule type" value="Genomic_DNA"/>
</dbReference>
<evidence type="ECO:0000313" key="1">
    <source>
        <dbReference type="EMBL" id="KAK8914262.1"/>
    </source>
</evidence>
<organism evidence="1 2">
    <name type="scientific">Platanthera zijinensis</name>
    <dbReference type="NCBI Taxonomy" id="2320716"/>
    <lineage>
        <taxon>Eukaryota</taxon>
        <taxon>Viridiplantae</taxon>
        <taxon>Streptophyta</taxon>
        <taxon>Embryophyta</taxon>
        <taxon>Tracheophyta</taxon>
        <taxon>Spermatophyta</taxon>
        <taxon>Magnoliopsida</taxon>
        <taxon>Liliopsida</taxon>
        <taxon>Asparagales</taxon>
        <taxon>Orchidaceae</taxon>
        <taxon>Orchidoideae</taxon>
        <taxon>Orchideae</taxon>
        <taxon>Orchidinae</taxon>
        <taxon>Platanthera</taxon>
    </lineage>
</organism>
<dbReference type="Proteomes" id="UP001418222">
    <property type="component" value="Unassembled WGS sequence"/>
</dbReference>
<name>A0AAP0ATY1_9ASPA</name>
<evidence type="ECO:0000313" key="2">
    <source>
        <dbReference type="Proteomes" id="UP001418222"/>
    </source>
</evidence>
<accession>A0AAP0ATY1</accession>